<sequence length="446" mass="45417">MLAPNRGVEVPEKDSSAEGLVPSMMSTPADFVKGLGLLRVEAGRPPLRELSRSTGIPRSTLSVIFDPRRGQLPTLERCFALLAALGVTEPQTAQWAAAWRRIQGAELRQAETPAAEPDAEPGPAADAVTATGPAPDAETDAVTNAETGPVTGPAEGRGAAVADGASKRGGERRRLGVAFSLGFVLAVASTLATLHLIRASAPPAPVLVGDYAVCRPAGLPSGPQTARPGPPPATAGSVPAHPAAWVGRPAYDAQILTTTQVALPITTAVADGHTLIITMMLTSTCPGPVTVTDSQDNHYRTVSDVTDASRHRVLIIAAFDVDGLGTADSVKLGYPKASKYQVAVDEFSGLSGADQAVTASGAAGGTAFTTGTVPLSCTGGGLQVAAIGTNSGDAPAPSADWTVVPPVLKLSSYRLTTAYRLTRTTGPCAVTGTTTAQWAAALATFH</sequence>
<keyword evidence="4" id="KW-1185">Reference proteome</keyword>
<keyword evidence="2" id="KW-0812">Transmembrane</keyword>
<dbReference type="Proteomes" id="UP001422759">
    <property type="component" value="Unassembled WGS sequence"/>
</dbReference>
<name>A0ABP5KS24_9ACTN</name>
<comment type="caution">
    <text evidence="3">The sequence shown here is derived from an EMBL/GenBank/DDBJ whole genome shotgun (WGS) entry which is preliminary data.</text>
</comment>
<evidence type="ECO:0000256" key="1">
    <source>
        <dbReference type="SAM" id="MobiDB-lite"/>
    </source>
</evidence>
<evidence type="ECO:0000313" key="3">
    <source>
        <dbReference type="EMBL" id="GAA2136595.1"/>
    </source>
</evidence>
<feature type="region of interest" description="Disordered" evidence="1">
    <location>
        <begin position="1"/>
        <end position="21"/>
    </location>
</feature>
<protein>
    <recommendedName>
        <fullName evidence="5">Helix-turn-helix protein</fullName>
    </recommendedName>
</protein>
<feature type="transmembrane region" description="Helical" evidence="2">
    <location>
        <begin position="175"/>
        <end position="197"/>
    </location>
</feature>
<dbReference type="InterPro" id="IPR001387">
    <property type="entry name" value="Cro/C1-type_HTH"/>
</dbReference>
<evidence type="ECO:0000256" key="2">
    <source>
        <dbReference type="SAM" id="Phobius"/>
    </source>
</evidence>
<feature type="compositionally biased region" description="Low complexity" evidence="1">
    <location>
        <begin position="110"/>
        <end position="127"/>
    </location>
</feature>
<organism evidence="3 4">
    <name type="scientific">Kitasatospora kazusensis</name>
    <dbReference type="NCBI Taxonomy" id="407974"/>
    <lineage>
        <taxon>Bacteria</taxon>
        <taxon>Bacillati</taxon>
        <taxon>Actinomycetota</taxon>
        <taxon>Actinomycetes</taxon>
        <taxon>Kitasatosporales</taxon>
        <taxon>Streptomycetaceae</taxon>
        <taxon>Kitasatospora</taxon>
    </lineage>
</organism>
<accession>A0ABP5KS24</accession>
<evidence type="ECO:0008006" key="5">
    <source>
        <dbReference type="Google" id="ProtNLM"/>
    </source>
</evidence>
<dbReference type="CDD" id="cd00093">
    <property type="entry name" value="HTH_XRE"/>
    <property type="match status" value="1"/>
</dbReference>
<dbReference type="EMBL" id="BAAANT010000006">
    <property type="protein sequence ID" value="GAA2136595.1"/>
    <property type="molecule type" value="Genomic_DNA"/>
</dbReference>
<feature type="region of interest" description="Disordered" evidence="1">
    <location>
        <begin position="109"/>
        <end position="167"/>
    </location>
</feature>
<keyword evidence="2" id="KW-0472">Membrane</keyword>
<feature type="region of interest" description="Disordered" evidence="1">
    <location>
        <begin position="219"/>
        <end position="241"/>
    </location>
</feature>
<gene>
    <name evidence="3" type="ORF">GCM10009760_16260</name>
</gene>
<reference evidence="4" key="1">
    <citation type="journal article" date="2019" name="Int. J. Syst. Evol. Microbiol.">
        <title>The Global Catalogue of Microorganisms (GCM) 10K type strain sequencing project: providing services to taxonomists for standard genome sequencing and annotation.</title>
        <authorList>
            <consortium name="The Broad Institute Genomics Platform"/>
            <consortium name="The Broad Institute Genome Sequencing Center for Infectious Disease"/>
            <person name="Wu L."/>
            <person name="Ma J."/>
        </authorList>
    </citation>
    <scope>NUCLEOTIDE SEQUENCE [LARGE SCALE GENOMIC DNA]</scope>
    <source>
        <strain evidence="4">JCM 14560</strain>
    </source>
</reference>
<evidence type="ECO:0000313" key="4">
    <source>
        <dbReference type="Proteomes" id="UP001422759"/>
    </source>
</evidence>
<proteinExistence type="predicted"/>
<keyword evidence="2" id="KW-1133">Transmembrane helix</keyword>